<name>A0A6H0A4E6_9ENTR</name>
<accession>A0A6H0A4E6</accession>
<dbReference type="EMBL" id="MN842294">
    <property type="protein sequence ID" value="QIS34367.1"/>
    <property type="molecule type" value="Genomic_DNA"/>
</dbReference>
<proteinExistence type="predicted"/>
<evidence type="ECO:0000313" key="1">
    <source>
        <dbReference type="EMBL" id="QIS34367.1"/>
    </source>
</evidence>
<geneLocation type="plasmid" evidence="1">
    <name>pG426-FII</name>
</geneLocation>
<keyword evidence="1" id="KW-0614">Plasmid</keyword>
<dbReference type="AlphaFoldDB" id="A0A6H0A4E6"/>
<reference evidence="1" key="1">
    <citation type="submission" date="2019-12" db="EMBL/GenBank/DDBJ databases">
        <title>Compelete sequence of Tn6502.</title>
        <authorList>
            <person name="Zhou D."/>
        </authorList>
    </citation>
    <scope>NUCLEOTIDE SEQUENCE</scope>
    <source>
        <strain evidence="1">G426</strain>
        <plasmid evidence="1">pG426-FII</plasmid>
    </source>
</reference>
<organism evidence="1">
    <name type="scientific">Leclercia adecarboxylata</name>
    <dbReference type="NCBI Taxonomy" id="83655"/>
    <lineage>
        <taxon>Bacteria</taxon>
        <taxon>Pseudomonadati</taxon>
        <taxon>Pseudomonadota</taxon>
        <taxon>Gammaproteobacteria</taxon>
        <taxon>Enterobacterales</taxon>
        <taxon>Enterobacteriaceae</taxon>
        <taxon>Leclercia</taxon>
    </lineage>
</organism>
<protein>
    <submittedName>
        <fullName evidence="1">Uncharacterized protein</fullName>
    </submittedName>
</protein>
<sequence>MFIHSFEAILCNVPVDNGRKDKPLRGSACDRAYGTRAALLQSFQSRQVDFLPLRLPVLCWLHPC</sequence>